<dbReference type="GO" id="GO:0004609">
    <property type="term" value="F:phosphatidylserine decarboxylase activity"/>
    <property type="evidence" value="ECO:0007669"/>
    <property type="project" value="InterPro"/>
</dbReference>
<gene>
    <name evidence="3" type="ORF">DERYTH_LOCUS19445</name>
</gene>
<evidence type="ECO:0000313" key="4">
    <source>
        <dbReference type="Proteomes" id="UP000789405"/>
    </source>
</evidence>
<name>A0A9N9NWI2_9GLOM</name>
<accession>A0A9N9NWI2</accession>
<dbReference type="PANTHER" id="PTHR10067:SF13">
    <property type="entry name" value="PHOSPHATIDYLSERINE DECARBOXYLASE"/>
    <property type="match status" value="1"/>
</dbReference>
<sequence>DKFVKAVFDAHKTSVEDMVNIITLIDYYNFLHYLVYWIPTENETGSLVYNMLCTIYFVLDQKSVKPLQSPIKPSPYLPPLLTELLQWIIYFLCMMGQFHNTPQSLTEESLKTFYMSDKYNMKIYEPLQDGWRCFNDFFTRKLLPEARPIDCSSDPRVIVSVTNSVFDGYWDINAHSIVTLKHILWTICELLADTNYHRQHAPVDGKVLKSKVLSGQNYLEVIVKTDFRNKLILTPGQRIIKTDQPKAEIDALDSPGYQFCQARGLIVIESTKVRLVAALPIGIA</sequence>
<evidence type="ECO:0000256" key="1">
    <source>
        <dbReference type="ARBA" id="ARBA00022793"/>
    </source>
</evidence>
<proteinExistence type="predicted"/>
<evidence type="ECO:0000313" key="3">
    <source>
        <dbReference type="EMBL" id="CAG8779191.1"/>
    </source>
</evidence>
<dbReference type="EMBL" id="CAJVPY010021342">
    <property type="protein sequence ID" value="CAG8779191.1"/>
    <property type="molecule type" value="Genomic_DNA"/>
</dbReference>
<dbReference type="Proteomes" id="UP000789405">
    <property type="component" value="Unassembled WGS sequence"/>
</dbReference>
<dbReference type="PANTHER" id="PTHR10067">
    <property type="entry name" value="PHOSPHATIDYLSERINE DECARBOXYLASE"/>
    <property type="match status" value="1"/>
</dbReference>
<dbReference type="AlphaFoldDB" id="A0A9N9NWI2"/>
<evidence type="ECO:0000256" key="2">
    <source>
        <dbReference type="ARBA" id="ARBA00023239"/>
    </source>
</evidence>
<dbReference type="OrthoDB" id="5973539at2759"/>
<feature type="non-terminal residue" evidence="3">
    <location>
        <position position="284"/>
    </location>
</feature>
<dbReference type="GO" id="GO:0008654">
    <property type="term" value="P:phospholipid biosynthetic process"/>
    <property type="evidence" value="ECO:0007669"/>
    <property type="project" value="InterPro"/>
</dbReference>
<protein>
    <submittedName>
        <fullName evidence="3">20465_t:CDS:1</fullName>
    </submittedName>
</protein>
<keyword evidence="2" id="KW-0456">Lyase</keyword>
<keyword evidence="1" id="KW-0210">Decarboxylase</keyword>
<reference evidence="3" key="1">
    <citation type="submission" date="2021-06" db="EMBL/GenBank/DDBJ databases">
        <authorList>
            <person name="Kallberg Y."/>
            <person name="Tangrot J."/>
            <person name="Rosling A."/>
        </authorList>
    </citation>
    <scope>NUCLEOTIDE SEQUENCE</scope>
    <source>
        <strain evidence="3">MA453B</strain>
    </source>
</reference>
<dbReference type="InterPro" id="IPR003817">
    <property type="entry name" value="PS_Dcarbxylase"/>
</dbReference>
<dbReference type="Pfam" id="PF02666">
    <property type="entry name" value="PS_Dcarbxylase"/>
    <property type="match status" value="1"/>
</dbReference>
<comment type="caution">
    <text evidence="3">The sequence shown here is derived from an EMBL/GenBank/DDBJ whole genome shotgun (WGS) entry which is preliminary data.</text>
</comment>
<organism evidence="3 4">
    <name type="scientific">Dentiscutata erythropus</name>
    <dbReference type="NCBI Taxonomy" id="1348616"/>
    <lineage>
        <taxon>Eukaryota</taxon>
        <taxon>Fungi</taxon>
        <taxon>Fungi incertae sedis</taxon>
        <taxon>Mucoromycota</taxon>
        <taxon>Glomeromycotina</taxon>
        <taxon>Glomeromycetes</taxon>
        <taxon>Diversisporales</taxon>
        <taxon>Gigasporaceae</taxon>
        <taxon>Dentiscutata</taxon>
    </lineage>
</organism>
<keyword evidence="4" id="KW-1185">Reference proteome</keyword>